<organism evidence="1">
    <name type="scientific">viral metagenome</name>
    <dbReference type="NCBI Taxonomy" id="1070528"/>
    <lineage>
        <taxon>unclassified sequences</taxon>
        <taxon>metagenomes</taxon>
        <taxon>organismal metagenomes</taxon>
    </lineage>
</organism>
<sequence length="205" mass="23921">MLSYLYHIFLIKSLTLWNTCSSYYSSLQQTLSRTYNDAKHYLNNHHAIWIFLPGHTLPLPQYSISNLNPHSWKYDTSTKQLSYDAINPVSYSFSWLSVTLVINEGTHEYDMDPFLESFRVYTDHPPTLNMVFMAWCAQHSLWFPNNSVITMRVIDHLGNDMTLNLLDHNDSITIHHGKLYTTIPSGILPYETYPMIRPNLSSNRL</sequence>
<accession>A0A6C0BI35</accession>
<evidence type="ECO:0000313" key="1">
    <source>
        <dbReference type="EMBL" id="QHS91391.1"/>
    </source>
</evidence>
<dbReference type="AlphaFoldDB" id="A0A6C0BI35"/>
<reference evidence="1" key="1">
    <citation type="journal article" date="2020" name="Nature">
        <title>Giant virus diversity and host interactions through global metagenomics.</title>
        <authorList>
            <person name="Schulz F."/>
            <person name="Roux S."/>
            <person name="Paez-Espino D."/>
            <person name="Jungbluth S."/>
            <person name="Walsh D.A."/>
            <person name="Denef V.J."/>
            <person name="McMahon K.D."/>
            <person name="Konstantinidis K.T."/>
            <person name="Eloe-Fadrosh E.A."/>
            <person name="Kyrpides N.C."/>
            <person name="Woyke T."/>
        </authorList>
    </citation>
    <scope>NUCLEOTIDE SEQUENCE</scope>
    <source>
        <strain evidence="1">GVMAG-M-3300013004-44</strain>
    </source>
</reference>
<protein>
    <submittedName>
        <fullName evidence="1">Uncharacterized protein</fullName>
    </submittedName>
</protein>
<dbReference type="EMBL" id="MN739160">
    <property type="protein sequence ID" value="QHS91391.1"/>
    <property type="molecule type" value="Genomic_DNA"/>
</dbReference>
<name>A0A6C0BI35_9ZZZZ</name>
<proteinExistence type="predicted"/>